<dbReference type="SFLD" id="SFLDS00029">
    <property type="entry name" value="Radical_SAM"/>
    <property type="match status" value="1"/>
</dbReference>
<dbReference type="GO" id="GO:0046872">
    <property type="term" value="F:metal ion binding"/>
    <property type="evidence" value="ECO:0007669"/>
    <property type="project" value="UniProtKB-KW"/>
</dbReference>
<evidence type="ECO:0000256" key="3">
    <source>
        <dbReference type="ARBA" id="ARBA00022691"/>
    </source>
</evidence>
<evidence type="ECO:0000256" key="2">
    <source>
        <dbReference type="ARBA" id="ARBA00022485"/>
    </source>
</evidence>
<accession>A0A382VP12</accession>
<gene>
    <name evidence="8" type="ORF">METZ01_LOCUS400515</name>
</gene>
<dbReference type="PROSITE" id="PS51918">
    <property type="entry name" value="RADICAL_SAM"/>
    <property type="match status" value="1"/>
</dbReference>
<feature type="domain" description="Radical SAM core" evidence="7">
    <location>
        <begin position="48"/>
        <end position="276"/>
    </location>
</feature>
<dbReference type="PANTHER" id="PTHR43020">
    <property type="entry name" value="CDK5 REGULATORY SUBUNIT-ASSOCIATED PROTEIN 1"/>
    <property type="match status" value="1"/>
</dbReference>
<dbReference type="SMART" id="SM00729">
    <property type="entry name" value="Elp3"/>
    <property type="match status" value="1"/>
</dbReference>
<evidence type="ECO:0000313" key="8">
    <source>
        <dbReference type="EMBL" id="SVD47661.1"/>
    </source>
</evidence>
<evidence type="ECO:0000256" key="4">
    <source>
        <dbReference type="ARBA" id="ARBA00022723"/>
    </source>
</evidence>
<dbReference type="AlphaFoldDB" id="A0A382VP12"/>
<keyword evidence="6" id="KW-0411">Iron-sulfur</keyword>
<dbReference type="InterPro" id="IPR006638">
    <property type="entry name" value="Elp3/MiaA/NifB-like_rSAM"/>
</dbReference>
<proteinExistence type="predicted"/>
<comment type="cofactor">
    <cofactor evidence="1">
        <name>[4Fe-4S] cluster</name>
        <dbReference type="ChEBI" id="CHEBI:49883"/>
    </cofactor>
</comment>
<keyword evidence="2" id="KW-0004">4Fe-4S</keyword>
<dbReference type="Pfam" id="PF04055">
    <property type="entry name" value="Radical_SAM"/>
    <property type="match status" value="1"/>
</dbReference>
<dbReference type="SFLD" id="SFLDG01082">
    <property type="entry name" value="B12-binding_domain_containing"/>
    <property type="match status" value="1"/>
</dbReference>
<dbReference type="SUPFAM" id="SSF102114">
    <property type="entry name" value="Radical SAM enzymes"/>
    <property type="match status" value="1"/>
</dbReference>
<dbReference type="EMBL" id="UINC01153117">
    <property type="protein sequence ID" value="SVD47661.1"/>
    <property type="molecule type" value="Genomic_DNA"/>
</dbReference>
<dbReference type="InterPro" id="IPR058240">
    <property type="entry name" value="rSAM_sf"/>
</dbReference>
<feature type="non-terminal residue" evidence="8">
    <location>
        <position position="284"/>
    </location>
</feature>
<evidence type="ECO:0000256" key="5">
    <source>
        <dbReference type="ARBA" id="ARBA00023004"/>
    </source>
</evidence>
<dbReference type="GO" id="GO:0005829">
    <property type="term" value="C:cytosol"/>
    <property type="evidence" value="ECO:0007669"/>
    <property type="project" value="TreeGrafter"/>
</dbReference>
<feature type="non-terminal residue" evidence="8">
    <location>
        <position position="1"/>
    </location>
</feature>
<sequence length="284" mass="32145">IQGVDYVIGNQDKMNLLEYIGEEKTDRPVVVRERIDREDFSLSINGDTPFEWRANLKVQDGCDFMCSFCIIPFARGRARSRAFDNLMEEARSLAARGVREVILTGVNVGTYQSEGRDFLAMVEALASVSCLARIRISSIEPTTIPEELFPLMADPGHPLLPYLHIPLQAGCDRTLDAMKRKYQLDDVTAFIRKANDLVPNLCIGTDLMSGFPGETNDDFEQTCRTFLEEPFAYCHVFTFSERSGTLAARANDQVPMQERRRRSDRLRILSASKRHDFYEAQVGG</sequence>
<organism evidence="8">
    <name type="scientific">marine metagenome</name>
    <dbReference type="NCBI Taxonomy" id="408172"/>
    <lineage>
        <taxon>unclassified sequences</taxon>
        <taxon>metagenomes</taxon>
        <taxon>ecological metagenomes</taxon>
    </lineage>
</organism>
<evidence type="ECO:0000259" key="7">
    <source>
        <dbReference type="PROSITE" id="PS51918"/>
    </source>
</evidence>
<dbReference type="GO" id="GO:0035597">
    <property type="term" value="F:tRNA-2-methylthio-N(6)-dimethylallyladenosine(37) synthase activity"/>
    <property type="evidence" value="ECO:0007669"/>
    <property type="project" value="TreeGrafter"/>
</dbReference>
<name>A0A382VP12_9ZZZZ</name>
<keyword evidence="5" id="KW-0408">Iron</keyword>
<dbReference type="Gene3D" id="3.80.30.20">
    <property type="entry name" value="tm_1862 like domain"/>
    <property type="match status" value="1"/>
</dbReference>
<evidence type="ECO:0000256" key="1">
    <source>
        <dbReference type="ARBA" id="ARBA00001966"/>
    </source>
</evidence>
<keyword evidence="4" id="KW-0479">Metal-binding</keyword>
<keyword evidence="3" id="KW-0949">S-adenosyl-L-methionine</keyword>
<dbReference type="GO" id="GO:0051539">
    <property type="term" value="F:4 iron, 4 sulfur cluster binding"/>
    <property type="evidence" value="ECO:0007669"/>
    <property type="project" value="UniProtKB-KW"/>
</dbReference>
<protein>
    <recommendedName>
        <fullName evidence="7">Radical SAM core domain-containing protein</fullName>
    </recommendedName>
</protein>
<dbReference type="InterPro" id="IPR023404">
    <property type="entry name" value="rSAM_horseshoe"/>
</dbReference>
<dbReference type="InterPro" id="IPR007197">
    <property type="entry name" value="rSAM"/>
</dbReference>
<dbReference type="PROSITE" id="PS01278">
    <property type="entry name" value="MTTASE_RADICAL"/>
    <property type="match status" value="1"/>
</dbReference>
<dbReference type="InterPro" id="IPR020612">
    <property type="entry name" value="Methylthiotransferase_CS"/>
</dbReference>
<evidence type="ECO:0000256" key="6">
    <source>
        <dbReference type="ARBA" id="ARBA00023014"/>
    </source>
</evidence>
<reference evidence="8" key="1">
    <citation type="submission" date="2018-05" db="EMBL/GenBank/DDBJ databases">
        <authorList>
            <person name="Lanie J.A."/>
            <person name="Ng W.-L."/>
            <person name="Kazmierczak K.M."/>
            <person name="Andrzejewski T.M."/>
            <person name="Davidsen T.M."/>
            <person name="Wayne K.J."/>
            <person name="Tettelin H."/>
            <person name="Glass J.I."/>
            <person name="Rusch D."/>
            <person name="Podicherti R."/>
            <person name="Tsui H.-C.T."/>
            <person name="Winkler M.E."/>
        </authorList>
    </citation>
    <scope>NUCLEOTIDE SEQUENCE</scope>
</reference>
<dbReference type="PANTHER" id="PTHR43020:SF2">
    <property type="entry name" value="MITOCHONDRIAL TRNA METHYLTHIOTRANSFERASE CDK5RAP1"/>
    <property type="match status" value="1"/>
</dbReference>